<keyword evidence="1" id="KW-1133">Transmembrane helix</keyword>
<dbReference type="EMBL" id="JAQQWL010000001">
    <property type="protein sequence ID" value="KAK8091253.1"/>
    <property type="molecule type" value="Genomic_DNA"/>
</dbReference>
<gene>
    <name evidence="2" type="ORF">PG994_000758</name>
</gene>
<reference evidence="2 3" key="1">
    <citation type="submission" date="2023-01" db="EMBL/GenBank/DDBJ databases">
        <title>Analysis of 21 Apiospora genomes using comparative genomics revels a genus with tremendous synthesis potential of carbohydrate active enzymes and secondary metabolites.</title>
        <authorList>
            <person name="Sorensen T."/>
        </authorList>
    </citation>
    <scope>NUCLEOTIDE SEQUENCE [LARGE SCALE GENOMIC DNA]</scope>
    <source>
        <strain evidence="2 3">CBS 135458</strain>
    </source>
</reference>
<dbReference type="Proteomes" id="UP001480595">
    <property type="component" value="Unassembled WGS sequence"/>
</dbReference>
<feature type="transmembrane region" description="Helical" evidence="1">
    <location>
        <begin position="20"/>
        <end position="42"/>
    </location>
</feature>
<evidence type="ECO:0000313" key="3">
    <source>
        <dbReference type="Proteomes" id="UP001480595"/>
    </source>
</evidence>
<dbReference type="RefSeq" id="XP_066722799.1">
    <property type="nucleotide sequence ID" value="XM_066852167.1"/>
</dbReference>
<organism evidence="2 3">
    <name type="scientific">Apiospora phragmitis</name>
    <dbReference type="NCBI Taxonomy" id="2905665"/>
    <lineage>
        <taxon>Eukaryota</taxon>
        <taxon>Fungi</taxon>
        <taxon>Dikarya</taxon>
        <taxon>Ascomycota</taxon>
        <taxon>Pezizomycotina</taxon>
        <taxon>Sordariomycetes</taxon>
        <taxon>Xylariomycetidae</taxon>
        <taxon>Amphisphaeriales</taxon>
        <taxon>Apiosporaceae</taxon>
        <taxon>Apiospora</taxon>
    </lineage>
</organism>
<keyword evidence="1" id="KW-0472">Membrane</keyword>
<keyword evidence="1" id="KW-0812">Transmembrane</keyword>
<proteinExistence type="predicted"/>
<keyword evidence="3" id="KW-1185">Reference proteome</keyword>
<dbReference type="GeneID" id="92085230"/>
<protein>
    <submittedName>
        <fullName evidence="2">Uncharacterized protein</fullName>
    </submittedName>
</protein>
<comment type="caution">
    <text evidence="2">The sequence shown here is derived from an EMBL/GenBank/DDBJ whole genome shotgun (WGS) entry which is preliminary data.</text>
</comment>
<evidence type="ECO:0000256" key="1">
    <source>
        <dbReference type="SAM" id="Phobius"/>
    </source>
</evidence>
<accession>A0ABR1X738</accession>
<sequence length="125" mass="13675">MDDLKRQMDACIGGCTVGKAWYAIWGDVVAFTCAGAGLQAMIQRGAAHHRRLQALHGGHHSLGAQRQRPALPHLGLHGLLPGARLLRRRPVVRGDQLQGLRPSVERSDWGNEENKAVMEWGMGVL</sequence>
<evidence type="ECO:0000313" key="2">
    <source>
        <dbReference type="EMBL" id="KAK8091253.1"/>
    </source>
</evidence>
<name>A0ABR1X738_9PEZI</name>